<comment type="caution">
    <text evidence="1">The sequence shown here is derived from an EMBL/GenBank/DDBJ whole genome shotgun (WGS) entry which is preliminary data.</text>
</comment>
<sequence>MARTKSQESEMRLVKYSIPILNHEGVEVRKEEGELTTAEGGLTFIVVDIGYRLDPKDLFEPGQIIRVAIVNAEREKGRVKAWIEDSGEQFNIESQADVGEQVKVEKKGTRLEICN</sequence>
<gene>
    <name evidence="1" type="ORF">A2872_01540</name>
</gene>
<dbReference type="EMBL" id="MFJG01000009">
    <property type="protein sequence ID" value="OGG07270.1"/>
    <property type="molecule type" value="Genomic_DNA"/>
</dbReference>
<dbReference type="AlphaFoldDB" id="A0A1F5Z494"/>
<proteinExistence type="predicted"/>
<organism evidence="1 2">
    <name type="scientific">Candidatus Gottesmanbacteria bacterium RIFCSPHIGHO2_01_FULL_42_12</name>
    <dbReference type="NCBI Taxonomy" id="1798377"/>
    <lineage>
        <taxon>Bacteria</taxon>
        <taxon>Candidatus Gottesmaniibacteriota</taxon>
    </lineage>
</organism>
<dbReference type="STRING" id="1798377.A2872_01540"/>
<evidence type="ECO:0000313" key="2">
    <source>
        <dbReference type="Proteomes" id="UP000178681"/>
    </source>
</evidence>
<accession>A0A1F5Z494</accession>
<evidence type="ECO:0000313" key="1">
    <source>
        <dbReference type="EMBL" id="OGG07270.1"/>
    </source>
</evidence>
<reference evidence="1 2" key="1">
    <citation type="journal article" date="2016" name="Nat. Commun.">
        <title>Thousands of microbial genomes shed light on interconnected biogeochemical processes in an aquifer system.</title>
        <authorList>
            <person name="Anantharaman K."/>
            <person name="Brown C.T."/>
            <person name="Hug L.A."/>
            <person name="Sharon I."/>
            <person name="Castelle C.J."/>
            <person name="Probst A.J."/>
            <person name="Thomas B.C."/>
            <person name="Singh A."/>
            <person name="Wilkins M.J."/>
            <person name="Karaoz U."/>
            <person name="Brodie E.L."/>
            <person name="Williams K.H."/>
            <person name="Hubbard S.S."/>
            <person name="Banfield J.F."/>
        </authorList>
    </citation>
    <scope>NUCLEOTIDE SEQUENCE [LARGE SCALE GENOMIC DNA]</scope>
</reference>
<dbReference type="Proteomes" id="UP000178681">
    <property type="component" value="Unassembled WGS sequence"/>
</dbReference>
<name>A0A1F5Z494_9BACT</name>
<protein>
    <submittedName>
        <fullName evidence="1">Uncharacterized protein</fullName>
    </submittedName>
</protein>